<gene>
    <name evidence="2" type="ORF">QS748_02240</name>
</gene>
<reference evidence="2 3" key="1">
    <citation type="journal article" date="2023" name="bioRxiv">
        <title>An intranuclear bacterial parasite of deep-sea mussels expresses apoptosis inhibitors acquired from its host.</title>
        <authorList>
            <person name="Gonzalez Porras M.A."/>
            <person name="Assie A."/>
            <person name="Tietjen M."/>
            <person name="Violette M."/>
            <person name="Kleiner M."/>
            <person name="Gruber-Vodicka H."/>
            <person name="Dubilier N."/>
            <person name="Leisch N."/>
        </authorList>
    </citation>
    <scope>NUCLEOTIDE SEQUENCE [LARGE SCALE GENOMIC DNA]</scope>
    <source>
        <strain evidence="2">IAP13</strain>
    </source>
</reference>
<feature type="compositionally biased region" description="Low complexity" evidence="1">
    <location>
        <begin position="25"/>
        <end position="35"/>
    </location>
</feature>
<name>A0AA90SWW8_9GAMM</name>
<protein>
    <recommendedName>
        <fullName evidence="4">Transposase IS30-like HTH domain-containing protein</fullName>
    </recommendedName>
</protein>
<evidence type="ECO:0000313" key="2">
    <source>
        <dbReference type="EMBL" id="MDP0588073.1"/>
    </source>
</evidence>
<evidence type="ECO:0008006" key="4">
    <source>
        <dbReference type="Google" id="ProtNLM"/>
    </source>
</evidence>
<proteinExistence type="predicted"/>
<accession>A0AA90SWW8</accession>
<comment type="caution">
    <text evidence="2">The sequence shown here is derived from an EMBL/GenBank/DDBJ whole genome shotgun (WGS) entry which is preliminary data.</text>
</comment>
<dbReference type="EMBL" id="JASXSV010000002">
    <property type="protein sequence ID" value="MDP0588073.1"/>
    <property type="molecule type" value="Genomic_DNA"/>
</dbReference>
<organism evidence="2 3">
    <name type="scientific">Candidatus Endonucleibacter bathymodioli</name>
    <dbReference type="NCBI Taxonomy" id="539814"/>
    <lineage>
        <taxon>Bacteria</taxon>
        <taxon>Pseudomonadati</taxon>
        <taxon>Pseudomonadota</taxon>
        <taxon>Gammaproteobacteria</taxon>
        <taxon>Oceanospirillales</taxon>
        <taxon>Endozoicomonadaceae</taxon>
        <taxon>Candidatus Endonucleibacter</taxon>
    </lineage>
</organism>
<evidence type="ECO:0000256" key="1">
    <source>
        <dbReference type="SAM" id="MobiDB-lite"/>
    </source>
</evidence>
<feature type="region of interest" description="Disordered" evidence="1">
    <location>
        <begin position="1"/>
        <end position="37"/>
    </location>
</feature>
<dbReference type="Proteomes" id="UP001178148">
    <property type="component" value="Unassembled WGS sequence"/>
</dbReference>
<dbReference type="AlphaFoldDB" id="A0AA90SWW8"/>
<sequence length="73" mass="8191">MSQPTVSRELARNTGDRGYRHKQAQAKAMQRRQTAVKPTKMTPAMIIVIEAKLRMNGVPNRCQVGCYMIGEAD</sequence>
<keyword evidence="3" id="KW-1185">Reference proteome</keyword>
<evidence type="ECO:0000313" key="3">
    <source>
        <dbReference type="Proteomes" id="UP001178148"/>
    </source>
</evidence>
<feature type="compositionally biased region" description="Basic and acidic residues" evidence="1">
    <location>
        <begin position="9"/>
        <end position="18"/>
    </location>
</feature>